<dbReference type="OrthoDB" id="6359816at2759"/>
<gene>
    <name evidence="3" type="ORF">Glove_553g15</name>
</gene>
<dbReference type="PROSITE" id="PS51886">
    <property type="entry name" value="TLDC"/>
    <property type="match status" value="1"/>
</dbReference>
<dbReference type="InterPro" id="IPR052407">
    <property type="entry name" value="BTB_POZ_domain_cont_9"/>
</dbReference>
<dbReference type="PANTHER" id="PTHR46306:SF1">
    <property type="entry name" value="BTB_POZ DOMAIN-CONTAINING PROTEIN 9"/>
    <property type="match status" value="1"/>
</dbReference>
<dbReference type="Pfam" id="PF07707">
    <property type="entry name" value="BACK"/>
    <property type="match status" value="1"/>
</dbReference>
<dbReference type="PROSITE" id="PS50097">
    <property type="entry name" value="BTB"/>
    <property type="match status" value="1"/>
</dbReference>
<dbReference type="AlphaFoldDB" id="A0A397GJW3"/>
<dbReference type="Gene3D" id="3.30.710.10">
    <property type="entry name" value="Potassium Channel Kv1.1, Chain A"/>
    <property type="match status" value="1"/>
</dbReference>
<dbReference type="Pfam" id="PF00651">
    <property type="entry name" value="BTB"/>
    <property type="match status" value="1"/>
</dbReference>
<dbReference type="SMART" id="SM00225">
    <property type="entry name" value="BTB"/>
    <property type="match status" value="1"/>
</dbReference>
<dbReference type="SUPFAM" id="SSF54695">
    <property type="entry name" value="POZ domain"/>
    <property type="match status" value="1"/>
</dbReference>
<name>A0A397GJW3_9GLOM</name>
<evidence type="ECO:0000259" key="1">
    <source>
        <dbReference type="PROSITE" id="PS50097"/>
    </source>
</evidence>
<evidence type="ECO:0000313" key="3">
    <source>
        <dbReference type="EMBL" id="RHZ48320.1"/>
    </source>
</evidence>
<organism evidence="3 4">
    <name type="scientific">Diversispora epigaea</name>
    <dbReference type="NCBI Taxonomy" id="1348612"/>
    <lineage>
        <taxon>Eukaryota</taxon>
        <taxon>Fungi</taxon>
        <taxon>Fungi incertae sedis</taxon>
        <taxon>Mucoromycota</taxon>
        <taxon>Glomeromycotina</taxon>
        <taxon>Glomeromycetes</taxon>
        <taxon>Diversisporales</taxon>
        <taxon>Diversisporaceae</taxon>
        <taxon>Diversispora</taxon>
    </lineage>
</organism>
<keyword evidence="4" id="KW-1185">Reference proteome</keyword>
<dbReference type="CDD" id="cd18186">
    <property type="entry name" value="BTB_POZ_ZBTB_KLHL-like"/>
    <property type="match status" value="1"/>
</dbReference>
<evidence type="ECO:0000313" key="4">
    <source>
        <dbReference type="Proteomes" id="UP000266861"/>
    </source>
</evidence>
<dbReference type="Pfam" id="PF07534">
    <property type="entry name" value="TLD"/>
    <property type="match status" value="1"/>
</dbReference>
<protein>
    <recommendedName>
        <fullName evidence="5">BTB domain-containing protein</fullName>
    </recommendedName>
</protein>
<proteinExistence type="predicted"/>
<accession>A0A397GJW3</accession>
<evidence type="ECO:0008006" key="5">
    <source>
        <dbReference type="Google" id="ProtNLM"/>
    </source>
</evidence>
<feature type="domain" description="TLDc" evidence="2">
    <location>
        <begin position="416"/>
        <end position="584"/>
    </location>
</feature>
<dbReference type="EMBL" id="PQFF01000471">
    <property type="protein sequence ID" value="RHZ48320.1"/>
    <property type="molecule type" value="Genomic_DNA"/>
</dbReference>
<dbReference type="PANTHER" id="PTHR46306">
    <property type="entry name" value="BTB/POZ DOMAIN-CONTAINING PROTEIN 9"/>
    <property type="match status" value="1"/>
</dbReference>
<comment type="caution">
    <text evidence="3">The sequence shown here is derived from an EMBL/GenBank/DDBJ whole genome shotgun (WGS) entry which is preliminary data.</text>
</comment>
<evidence type="ECO:0000259" key="2">
    <source>
        <dbReference type="PROSITE" id="PS51886"/>
    </source>
</evidence>
<dbReference type="InterPro" id="IPR006571">
    <property type="entry name" value="TLDc_dom"/>
</dbReference>
<dbReference type="InterPro" id="IPR011333">
    <property type="entry name" value="SKP1/BTB/POZ_sf"/>
</dbReference>
<dbReference type="GO" id="GO:0005737">
    <property type="term" value="C:cytoplasm"/>
    <property type="evidence" value="ECO:0007669"/>
    <property type="project" value="TreeGrafter"/>
</dbReference>
<dbReference type="InterPro" id="IPR011705">
    <property type="entry name" value="BACK"/>
</dbReference>
<dbReference type="Gene3D" id="1.25.40.420">
    <property type="match status" value="1"/>
</dbReference>
<dbReference type="Proteomes" id="UP000266861">
    <property type="component" value="Unassembled WGS sequence"/>
</dbReference>
<feature type="domain" description="BTB" evidence="1">
    <location>
        <begin position="23"/>
        <end position="96"/>
    </location>
</feature>
<reference evidence="3 4" key="1">
    <citation type="submission" date="2018-08" db="EMBL/GenBank/DDBJ databases">
        <title>Genome and evolution of the arbuscular mycorrhizal fungus Diversispora epigaea (formerly Glomus versiforme) and its bacterial endosymbionts.</title>
        <authorList>
            <person name="Sun X."/>
            <person name="Fei Z."/>
            <person name="Harrison M."/>
        </authorList>
    </citation>
    <scope>NUCLEOTIDE SEQUENCE [LARGE SCALE GENOMIC DNA]</scope>
    <source>
        <strain evidence="3 4">IT104</strain>
    </source>
</reference>
<sequence>MALNFYENLSNDFIKLLENGDEHNIIIEVGERPVMQTFKVHSTVLCYRCPYLYNEFIKSKINNDDKIRIIQKPLISSKVFNVIIKYIYGASVDLENVESSNIFDLLMIANEFQFEELVARLQIFLIENHPSWLKLNFEKIYHSSSQTNNFKTLQNFCDNIIVKNPNLIFESNDFNTLPEAALVSIIQRDDLNLEESKVWDYVIQWGIAQNKILPLNLDDWIKKDFQILKNTLQQCLPHIRYFQFSNEHIMKKIYPYRQILEKDLMSDILKYYISPNEPISSSTILPPRNIFQITSSIISNEHATEIAFWIDKKEESKVWDYVIQWGIAQNKILPLNLDDWIKKDFQILKNTLQQCLPHIRYFQFSNEHIMKKIYPYRQILEKDLMSDILKYYISPNEPISSSTILPPRNIFQITSSIISNEHATEIAFWIDKKEVAYKINNNPYEFKLILRGSRDGFGKNVFWNLCDQKTNIVVVAKVKDKDEIVGGYNPIGWDSNFMNQYSETNDSFIFSLKNENIKNSILSRVKVSSKAIFNNPSFGSNFGNDFYMERSRLFHILNLEGYEKLIRNTIEKFPIDDYEVFQITKRKNI</sequence>
<dbReference type="InterPro" id="IPR000210">
    <property type="entry name" value="BTB/POZ_dom"/>
</dbReference>